<proteinExistence type="predicted"/>
<dbReference type="Pfam" id="PF11367">
    <property type="entry name" value="Tail_completion_gp17"/>
    <property type="match status" value="1"/>
</dbReference>
<comment type="caution">
    <text evidence="1">The sequence shown here is derived from an EMBL/GenBank/DDBJ whole genome shotgun (WGS) entry which is preliminary data.</text>
</comment>
<reference evidence="1 2" key="1">
    <citation type="submission" date="2016-07" db="EMBL/GenBank/DDBJ databases">
        <title>Draft genome sequence of Prauserella muralis DSM 45305, isolated from a mould-covered wall in an indoor environment.</title>
        <authorList>
            <person name="Ruckert C."/>
            <person name="Albersmeier A."/>
            <person name="Jiang C.-L."/>
            <person name="Jiang Y."/>
            <person name="Kalinowski J."/>
            <person name="Schneider O."/>
            <person name="Winkler A."/>
            <person name="Zotchev S.B."/>
        </authorList>
    </citation>
    <scope>NUCLEOTIDE SEQUENCE [LARGE SCALE GENOMIC DNA]</scope>
    <source>
        <strain evidence="1 2">DSM 45305</strain>
    </source>
</reference>
<name>A0A2V4AY75_9PSEU</name>
<dbReference type="InterPro" id="IPR021508">
    <property type="entry name" value="Gp17-like"/>
</dbReference>
<evidence type="ECO:0000313" key="1">
    <source>
        <dbReference type="EMBL" id="PXY20880.1"/>
    </source>
</evidence>
<gene>
    <name evidence="1" type="ORF">BAY60_25590</name>
</gene>
<accession>A0A2V4AY75</accession>
<dbReference type="OrthoDB" id="3630442at2"/>
<dbReference type="EMBL" id="MASW01000006">
    <property type="protein sequence ID" value="PXY20880.1"/>
    <property type="molecule type" value="Genomic_DNA"/>
</dbReference>
<keyword evidence="2" id="KW-1185">Reference proteome</keyword>
<dbReference type="AlphaFoldDB" id="A0A2V4AY75"/>
<protein>
    <submittedName>
        <fullName evidence="1">Uncharacterized protein</fullName>
    </submittedName>
</protein>
<sequence length="137" mass="14988">MIREHKAAVLALLADLPPPMTLYPDGEVPERPSFPYVVFHTTARNRRAVKVTNDSDEFRLQFQLTCVGLGDDAAGIVADAVAARLIDARPVVAGRTCKRIKLDVTLPIVTDSTYTDPDTGLHLSTARDSYLLESRPA</sequence>
<evidence type="ECO:0000313" key="2">
    <source>
        <dbReference type="Proteomes" id="UP000249915"/>
    </source>
</evidence>
<organism evidence="1 2">
    <name type="scientific">Prauserella muralis</name>
    <dbReference type="NCBI Taxonomy" id="588067"/>
    <lineage>
        <taxon>Bacteria</taxon>
        <taxon>Bacillati</taxon>
        <taxon>Actinomycetota</taxon>
        <taxon>Actinomycetes</taxon>
        <taxon>Pseudonocardiales</taxon>
        <taxon>Pseudonocardiaceae</taxon>
        <taxon>Prauserella</taxon>
    </lineage>
</organism>
<dbReference type="RefSeq" id="WP_112284023.1">
    <property type="nucleotide sequence ID" value="NZ_MASW01000006.1"/>
</dbReference>
<dbReference type="Proteomes" id="UP000249915">
    <property type="component" value="Unassembled WGS sequence"/>
</dbReference>